<dbReference type="PROSITE" id="PS51420">
    <property type="entry name" value="RHO"/>
    <property type="match status" value="1"/>
</dbReference>
<feature type="region of interest" description="Disordered" evidence="8">
    <location>
        <begin position="182"/>
        <end position="210"/>
    </location>
</feature>
<evidence type="ECO:0000256" key="6">
    <source>
        <dbReference type="ARBA" id="ARBA00023288"/>
    </source>
</evidence>
<evidence type="ECO:0000256" key="3">
    <source>
        <dbReference type="ARBA" id="ARBA00022741"/>
    </source>
</evidence>
<evidence type="ECO:0000256" key="4">
    <source>
        <dbReference type="ARBA" id="ARBA00023134"/>
    </source>
</evidence>
<dbReference type="PRINTS" id="PR00449">
    <property type="entry name" value="RASTRNSFRMNG"/>
</dbReference>
<dbReference type="PANTHER" id="PTHR47980">
    <property type="entry name" value="LD44762P"/>
    <property type="match status" value="1"/>
</dbReference>
<dbReference type="GO" id="GO:0012505">
    <property type="term" value="C:endomembrane system"/>
    <property type="evidence" value="ECO:0007669"/>
    <property type="project" value="UniProtKB-SubCell"/>
</dbReference>
<proteinExistence type="inferred from homology"/>
<reference evidence="9 10" key="1">
    <citation type="journal article" date="2021" name="Elife">
        <title>Chloroplast acquisition without the gene transfer in kleptoplastic sea slugs, Plakobranchus ocellatus.</title>
        <authorList>
            <person name="Maeda T."/>
            <person name="Takahashi S."/>
            <person name="Yoshida T."/>
            <person name="Shimamura S."/>
            <person name="Takaki Y."/>
            <person name="Nagai Y."/>
            <person name="Toyoda A."/>
            <person name="Suzuki Y."/>
            <person name="Arimoto A."/>
            <person name="Ishii H."/>
            <person name="Satoh N."/>
            <person name="Nishiyama T."/>
            <person name="Hasebe M."/>
            <person name="Maruyama T."/>
            <person name="Minagawa J."/>
            <person name="Obokata J."/>
            <person name="Shigenobu S."/>
        </authorList>
    </citation>
    <scope>NUCLEOTIDE SEQUENCE [LARGE SCALE GENOMIC DNA]</scope>
</reference>
<dbReference type="Gene3D" id="3.40.50.300">
    <property type="entry name" value="P-loop containing nucleotide triphosphate hydrolases"/>
    <property type="match status" value="1"/>
</dbReference>
<dbReference type="FunFam" id="3.40.50.300:FF:000586">
    <property type="entry name" value="Rab family GTPase"/>
    <property type="match status" value="1"/>
</dbReference>
<keyword evidence="10" id="KW-1185">Reference proteome</keyword>
<dbReference type="InterPro" id="IPR005225">
    <property type="entry name" value="Small_GTP-bd"/>
</dbReference>
<dbReference type="SUPFAM" id="SSF52540">
    <property type="entry name" value="P-loop containing nucleoside triphosphate hydrolases"/>
    <property type="match status" value="1"/>
</dbReference>
<dbReference type="Proteomes" id="UP000735302">
    <property type="component" value="Unassembled WGS sequence"/>
</dbReference>
<dbReference type="SMART" id="SM00174">
    <property type="entry name" value="RHO"/>
    <property type="match status" value="1"/>
</dbReference>
<keyword evidence="4" id="KW-0342">GTP-binding</keyword>
<dbReference type="NCBIfam" id="TIGR00231">
    <property type="entry name" value="small_GTP"/>
    <property type="match status" value="1"/>
</dbReference>
<comment type="similarity">
    <text evidence="2">Belongs to the small GTPase superfamily. Rab family.</text>
</comment>
<gene>
    <name evidence="9" type="ORF">PoB_007472300</name>
</gene>
<keyword evidence="6" id="KW-0449">Lipoprotein</keyword>
<dbReference type="SMART" id="SM00175">
    <property type="entry name" value="RAB"/>
    <property type="match status" value="1"/>
</dbReference>
<dbReference type="AlphaFoldDB" id="A0AAV4DVV6"/>
<evidence type="ECO:0000256" key="1">
    <source>
        <dbReference type="ARBA" id="ARBA00004308"/>
    </source>
</evidence>
<evidence type="ECO:0000256" key="7">
    <source>
        <dbReference type="ARBA" id="ARBA00023289"/>
    </source>
</evidence>
<dbReference type="InterPro" id="IPR027417">
    <property type="entry name" value="P-loop_NTPase"/>
</dbReference>
<keyword evidence="3" id="KW-0547">Nucleotide-binding</keyword>
<dbReference type="EMBL" id="BLXT01008384">
    <property type="protein sequence ID" value="GFO48218.1"/>
    <property type="molecule type" value="Genomic_DNA"/>
</dbReference>
<dbReference type="GO" id="GO:0005525">
    <property type="term" value="F:GTP binding"/>
    <property type="evidence" value="ECO:0007669"/>
    <property type="project" value="UniProtKB-KW"/>
</dbReference>
<dbReference type="Pfam" id="PF00071">
    <property type="entry name" value="Ras"/>
    <property type="match status" value="1"/>
</dbReference>
<comment type="caution">
    <text evidence="9">The sequence shown here is derived from an EMBL/GenBank/DDBJ whole genome shotgun (WGS) entry which is preliminary data.</text>
</comment>
<keyword evidence="5" id="KW-0472">Membrane</keyword>
<evidence type="ECO:0000256" key="2">
    <source>
        <dbReference type="ARBA" id="ARBA00006270"/>
    </source>
</evidence>
<dbReference type="InterPro" id="IPR001806">
    <property type="entry name" value="Small_GTPase"/>
</dbReference>
<dbReference type="PROSITE" id="PS51421">
    <property type="entry name" value="RAS"/>
    <property type="match status" value="1"/>
</dbReference>
<protein>
    <submittedName>
        <fullName evidence="9">Ras-related protein rab-15</fullName>
    </submittedName>
</protein>
<organism evidence="9 10">
    <name type="scientific">Plakobranchus ocellatus</name>
    <dbReference type="NCBI Taxonomy" id="259542"/>
    <lineage>
        <taxon>Eukaryota</taxon>
        <taxon>Metazoa</taxon>
        <taxon>Spiralia</taxon>
        <taxon>Lophotrochozoa</taxon>
        <taxon>Mollusca</taxon>
        <taxon>Gastropoda</taxon>
        <taxon>Heterobranchia</taxon>
        <taxon>Euthyneura</taxon>
        <taxon>Panpulmonata</taxon>
        <taxon>Sacoglossa</taxon>
        <taxon>Placobranchoidea</taxon>
        <taxon>Plakobranchidae</taxon>
        <taxon>Plakobranchus</taxon>
    </lineage>
</organism>
<sequence length="210" mass="23828">MASIARYDQLVRLMLVGDQTVGKTCLLCQYANHEFHDHHVTTLGVDFRVKIIEVEGKTIKMQIWDTAGQERFLAITKQYYTRAQGCILVFDISSRSSFESLAKWLLYVKMYAQKGTSVIIVGNKIDLAERRQVPRETAQQFADENGVSYFETCAKDLKTLEKPFYELCKQVVEFTEKSICPESNDTVSLGKEADSTKPESSPAQNKSKCC</sequence>
<keyword evidence="7" id="KW-0636">Prenylation</keyword>
<name>A0AAV4DVV6_9GAST</name>
<comment type="subcellular location">
    <subcellularLocation>
        <location evidence="1">Endomembrane system</location>
    </subcellularLocation>
</comment>
<feature type="compositionally biased region" description="Polar residues" evidence="8">
    <location>
        <begin position="198"/>
        <end position="210"/>
    </location>
</feature>
<evidence type="ECO:0000256" key="8">
    <source>
        <dbReference type="SAM" id="MobiDB-lite"/>
    </source>
</evidence>
<dbReference type="PROSITE" id="PS51419">
    <property type="entry name" value="RAB"/>
    <property type="match status" value="1"/>
</dbReference>
<evidence type="ECO:0000256" key="5">
    <source>
        <dbReference type="ARBA" id="ARBA00023136"/>
    </source>
</evidence>
<dbReference type="SMART" id="SM00176">
    <property type="entry name" value="RAN"/>
    <property type="match status" value="1"/>
</dbReference>
<dbReference type="SMART" id="SM00173">
    <property type="entry name" value="RAS"/>
    <property type="match status" value="1"/>
</dbReference>
<evidence type="ECO:0000313" key="9">
    <source>
        <dbReference type="EMBL" id="GFO48218.1"/>
    </source>
</evidence>
<accession>A0AAV4DVV6</accession>
<dbReference type="CDD" id="cd00154">
    <property type="entry name" value="Rab"/>
    <property type="match status" value="1"/>
</dbReference>
<dbReference type="GO" id="GO:0003924">
    <property type="term" value="F:GTPase activity"/>
    <property type="evidence" value="ECO:0007669"/>
    <property type="project" value="InterPro"/>
</dbReference>
<dbReference type="InterPro" id="IPR050305">
    <property type="entry name" value="Small_GTPase_Rab"/>
</dbReference>
<evidence type="ECO:0000313" key="10">
    <source>
        <dbReference type="Proteomes" id="UP000735302"/>
    </source>
</evidence>